<evidence type="ECO:0000313" key="8">
    <source>
        <dbReference type="Proteomes" id="UP000239590"/>
    </source>
</evidence>
<keyword evidence="3 5" id="KW-0067">ATP-binding</keyword>
<dbReference type="Gene3D" id="3.40.50.300">
    <property type="entry name" value="P-loop containing nucleotide triphosphate hydrolases"/>
    <property type="match status" value="1"/>
</dbReference>
<comment type="similarity">
    <text evidence="1 5">Belongs to the CoaE family.</text>
</comment>
<evidence type="ECO:0000313" key="7">
    <source>
        <dbReference type="EMBL" id="PQA58416.1"/>
    </source>
</evidence>
<keyword evidence="5" id="KW-0963">Cytoplasm</keyword>
<dbReference type="RefSeq" id="WP_104709634.1">
    <property type="nucleotide sequence ID" value="NZ_PTRA01000001.1"/>
</dbReference>
<dbReference type="GO" id="GO:0004140">
    <property type="term" value="F:dephospho-CoA kinase activity"/>
    <property type="evidence" value="ECO:0007669"/>
    <property type="project" value="UniProtKB-UniRule"/>
</dbReference>
<dbReference type="NCBIfam" id="TIGR00152">
    <property type="entry name" value="dephospho-CoA kinase"/>
    <property type="match status" value="1"/>
</dbReference>
<reference evidence="8" key="1">
    <citation type="submission" date="2018-02" db="EMBL/GenBank/DDBJ databases">
        <title>Genome sequencing of Solimonas sp. HR-BB.</title>
        <authorList>
            <person name="Lee Y."/>
            <person name="Jeon C.O."/>
        </authorList>
    </citation>
    <scope>NUCLEOTIDE SEQUENCE [LARGE SCALE GENOMIC DNA]</scope>
    <source>
        <strain evidence="8">HR-U</strain>
    </source>
</reference>
<evidence type="ECO:0000256" key="6">
    <source>
        <dbReference type="NCBIfam" id="TIGR00152"/>
    </source>
</evidence>
<sequence length="196" mass="22129">MSKVIGITGGIGSGKSLIARIFSTLGIPVYEADDRAKRLMNTDSELRQQLEELLGKEAYTAEGIYNRSWVAGQVFHNPGLLQKLNALVHPRVRQDGMDWAARYPEAPYLLYEAAIMKAAGQGNNFKKVIVVEAPLDLRIQRVRQRDQRSEAAIRDIIARQASEEERQQIADYVILNDEKTPLIDQVLKLDQELRSL</sequence>
<evidence type="ECO:0000256" key="2">
    <source>
        <dbReference type="ARBA" id="ARBA00022741"/>
    </source>
</evidence>
<dbReference type="PANTHER" id="PTHR10695">
    <property type="entry name" value="DEPHOSPHO-COA KINASE-RELATED"/>
    <property type="match status" value="1"/>
</dbReference>
<dbReference type="UniPathway" id="UPA00241">
    <property type="reaction ID" value="UER00356"/>
</dbReference>
<dbReference type="HAMAP" id="MF_00376">
    <property type="entry name" value="Dephospho_CoA_kinase"/>
    <property type="match status" value="1"/>
</dbReference>
<dbReference type="InterPro" id="IPR001977">
    <property type="entry name" value="Depp_CoAkinase"/>
</dbReference>
<comment type="caution">
    <text evidence="7">The sequence shown here is derived from an EMBL/GenBank/DDBJ whole genome shotgun (WGS) entry which is preliminary data.</text>
</comment>
<evidence type="ECO:0000256" key="1">
    <source>
        <dbReference type="ARBA" id="ARBA00009018"/>
    </source>
</evidence>
<proteinExistence type="inferred from homology"/>
<dbReference type="GO" id="GO:0005524">
    <property type="term" value="F:ATP binding"/>
    <property type="evidence" value="ECO:0007669"/>
    <property type="project" value="UniProtKB-UniRule"/>
</dbReference>
<feature type="binding site" evidence="5">
    <location>
        <begin position="12"/>
        <end position="17"/>
    </location>
    <ligand>
        <name>ATP</name>
        <dbReference type="ChEBI" id="CHEBI:30616"/>
    </ligand>
</feature>
<comment type="pathway">
    <text evidence="5">Cofactor biosynthesis; coenzyme A biosynthesis; CoA from (R)-pantothenate: step 5/5.</text>
</comment>
<keyword evidence="5 7" id="KW-0418">Kinase</keyword>
<comment type="function">
    <text evidence="5">Catalyzes the phosphorylation of the 3'-hydroxyl group of dephosphocoenzyme A to form coenzyme A.</text>
</comment>
<dbReference type="Proteomes" id="UP000239590">
    <property type="component" value="Unassembled WGS sequence"/>
</dbReference>
<keyword evidence="2 5" id="KW-0547">Nucleotide-binding</keyword>
<name>A0A2S7IL85_9BACT</name>
<dbReference type="AlphaFoldDB" id="A0A2S7IL85"/>
<dbReference type="PANTHER" id="PTHR10695:SF46">
    <property type="entry name" value="BIFUNCTIONAL COENZYME A SYNTHASE-RELATED"/>
    <property type="match status" value="1"/>
</dbReference>
<organism evidence="7 8">
    <name type="scientific">Siphonobacter curvatus</name>
    <dbReference type="NCBI Taxonomy" id="2094562"/>
    <lineage>
        <taxon>Bacteria</taxon>
        <taxon>Pseudomonadati</taxon>
        <taxon>Bacteroidota</taxon>
        <taxon>Cytophagia</taxon>
        <taxon>Cytophagales</taxon>
        <taxon>Cytophagaceae</taxon>
        <taxon>Siphonobacter</taxon>
    </lineage>
</organism>
<accession>A0A2S7IL85</accession>
<dbReference type="GO" id="GO:0015937">
    <property type="term" value="P:coenzyme A biosynthetic process"/>
    <property type="evidence" value="ECO:0007669"/>
    <property type="project" value="UniProtKB-UniRule"/>
</dbReference>
<protein>
    <recommendedName>
        <fullName evidence="5 6">Dephospho-CoA kinase</fullName>
        <ecNumber evidence="5 6">2.7.1.24</ecNumber>
    </recommendedName>
    <alternativeName>
        <fullName evidence="5">Dephosphocoenzyme A kinase</fullName>
    </alternativeName>
</protein>
<gene>
    <name evidence="5" type="primary">coaE</name>
    <name evidence="7" type="ORF">C5O19_01715</name>
</gene>
<keyword evidence="4 5" id="KW-0173">Coenzyme A biosynthesis</keyword>
<dbReference type="Pfam" id="PF01121">
    <property type="entry name" value="CoaE"/>
    <property type="match status" value="1"/>
</dbReference>
<dbReference type="GO" id="GO:0005737">
    <property type="term" value="C:cytoplasm"/>
    <property type="evidence" value="ECO:0007669"/>
    <property type="project" value="UniProtKB-SubCell"/>
</dbReference>
<evidence type="ECO:0000256" key="5">
    <source>
        <dbReference type="HAMAP-Rule" id="MF_00376"/>
    </source>
</evidence>
<evidence type="ECO:0000256" key="3">
    <source>
        <dbReference type="ARBA" id="ARBA00022840"/>
    </source>
</evidence>
<evidence type="ECO:0000256" key="4">
    <source>
        <dbReference type="ARBA" id="ARBA00022993"/>
    </source>
</evidence>
<dbReference type="EMBL" id="PTRA01000001">
    <property type="protein sequence ID" value="PQA58416.1"/>
    <property type="molecule type" value="Genomic_DNA"/>
</dbReference>
<keyword evidence="8" id="KW-1185">Reference proteome</keyword>
<keyword evidence="5" id="KW-0808">Transferase</keyword>
<dbReference type="OrthoDB" id="9812943at2"/>
<dbReference type="SUPFAM" id="SSF52540">
    <property type="entry name" value="P-loop containing nucleoside triphosphate hydrolases"/>
    <property type="match status" value="1"/>
</dbReference>
<comment type="subcellular location">
    <subcellularLocation>
        <location evidence="5">Cytoplasm</location>
    </subcellularLocation>
</comment>
<comment type="catalytic activity">
    <reaction evidence="5">
        <text>3'-dephospho-CoA + ATP = ADP + CoA + H(+)</text>
        <dbReference type="Rhea" id="RHEA:18245"/>
        <dbReference type="ChEBI" id="CHEBI:15378"/>
        <dbReference type="ChEBI" id="CHEBI:30616"/>
        <dbReference type="ChEBI" id="CHEBI:57287"/>
        <dbReference type="ChEBI" id="CHEBI:57328"/>
        <dbReference type="ChEBI" id="CHEBI:456216"/>
        <dbReference type="EC" id="2.7.1.24"/>
    </reaction>
</comment>
<dbReference type="InterPro" id="IPR027417">
    <property type="entry name" value="P-loop_NTPase"/>
</dbReference>
<dbReference type="EC" id="2.7.1.24" evidence="5 6"/>
<dbReference type="CDD" id="cd02022">
    <property type="entry name" value="DPCK"/>
    <property type="match status" value="1"/>
</dbReference>
<dbReference type="PROSITE" id="PS51219">
    <property type="entry name" value="DPCK"/>
    <property type="match status" value="1"/>
</dbReference>